<gene>
    <name evidence="11" type="ORF">AaeL_AAEL010805</name>
</gene>
<keyword evidence="7" id="KW-0539">Nucleus</keyword>
<feature type="domain" description="C2H2-type" evidence="10">
    <location>
        <begin position="451"/>
        <end position="474"/>
    </location>
</feature>
<dbReference type="AlphaFoldDB" id="A0A1S4FRU8"/>
<proteinExistence type="predicted"/>
<evidence type="ECO:0000256" key="7">
    <source>
        <dbReference type="ARBA" id="ARBA00023242"/>
    </source>
</evidence>
<keyword evidence="5" id="KW-0862">Zinc</keyword>
<dbReference type="SMART" id="SM00355">
    <property type="entry name" value="ZnF_C2H2"/>
    <property type="match status" value="8"/>
</dbReference>
<dbReference type="OrthoDB" id="6077919at2759"/>
<keyword evidence="6" id="KW-0238">DNA-binding</keyword>
<dbReference type="PROSITE" id="PS00028">
    <property type="entry name" value="ZINC_FINGER_C2H2_1"/>
    <property type="match status" value="6"/>
</dbReference>
<evidence type="ECO:0000259" key="10">
    <source>
        <dbReference type="PROSITE" id="PS50157"/>
    </source>
</evidence>
<evidence type="ECO:0000256" key="8">
    <source>
        <dbReference type="PROSITE-ProRule" id="PRU00042"/>
    </source>
</evidence>
<dbReference type="GO" id="GO:0005634">
    <property type="term" value="C:nucleus"/>
    <property type="evidence" value="ECO:0007669"/>
    <property type="project" value="UniProtKB-SubCell"/>
</dbReference>
<keyword evidence="2" id="KW-0479">Metal-binding</keyword>
<keyword evidence="4 8" id="KW-0863">Zinc-finger</keyword>
<feature type="domain" description="C2H2-type" evidence="10">
    <location>
        <begin position="274"/>
        <end position="302"/>
    </location>
</feature>
<evidence type="ECO:0000256" key="1">
    <source>
        <dbReference type="ARBA" id="ARBA00004123"/>
    </source>
</evidence>
<dbReference type="Proteomes" id="UP000682892">
    <property type="component" value="Unassembled WGS sequence"/>
</dbReference>
<organism evidence="11 12">
    <name type="scientific">Aedes aegypti</name>
    <name type="common">Yellowfever mosquito</name>
    <name type="synonym">Culex aegypti</name>
    <dbReference type="NCBI Taxonomy" id="7159"/>
    <lineage>
        <taxon>Eukaryota</taxon>
        <taxon>Metazoa</taxon>
        <taxon>Ecdysozoa</taxon>
        <taxon>Arthropoda</taxon>
        <taxon>Hexapoda</taxon>
        <taxon>Insecta</taxon>
        <taxon>Pterygota</taxon>
        <taxon>Neoptera</taxon>
        <taxon>Endopterygota</taxon>
        <taxon>Diptera</taxon>
        <taxon>Nematocera</taxon>
        <taxon>Culicoidea</taxon>
        <taxon>Culicidae</taxon>
        <taxon>Culicinae</taxon>
        <taxon>Aedini</taxon>
        <taxon>Aedes</taxon>
        <taxon>Stegomyia</taxon>
    </lineage>
</organism>
<feature type="compositionally biased region" description="Basic and acidic residues" evidence="9">
    <location>
        <begin position="212"/>
        <end position="227"/>
    </location>
</feature>
<feature type="domain" description="C2H2-type" evidence="10">
    <location>
        <begin position="390"/>
        <end position="417"/>
    </location>
</feature>
<comment type="subcellular location">
    <subcellularLocation>
        <location evidence="1">Nucleus</location>
    </subcellularLocation>
</comment>
<keyword evidence="3" id="KW-0677">Repeat</keyword>
<dbReference type="InterPro" id="IPR036236">
    <property type="entry name" value="Znf_C2H2_sf"/>
</dbReference>
<dbReference type="OMA" id="YHKSIQI"/>
<dbReference type="GO" id="GO:0000977">
    <property type="term" value="F:RNA polymerase II transcription regulatory region sequence-specific DNA binding"/>
    <property type="evidence" value="ECO:0007669"/>
    <property type="project" value="TreeGrafter"/>
</dbReference>
<dbReference type="PROSITE" id="PS50157">
    <property type="entry name" value="ZINC_FINGER_C2H2_2"/>
    <property type="match status" value="6"/>
</dbReference>
<feature type="region of interest" description="Disordered" evidence="9">
    <location>
        <begin position="126"/>
        <end position="146"/>
    </location>
</feature>
<dbReference type="FunFam" id="3.30.160.60:FF:000744">
    <property type="entry name" value="zinc finger E-box-binding homeobox 1"/>
    <property type="match status" value="1"/>
</dbReference>
<evidence type="ECO:0000256" key="6">
    <source>
        <dbReference type="ARBA" id="ARBA00023125"/>
    </source>
</evidence>
<evidence type="ECO:0000256" key="4">
    <source>
        <dbReference type="ARBA" id="ARBA00022771"/>
    </source>
</evidence>
<feature type="domain" description="C2H2-type" evidence="10">
    <location>
        <begin position="418"/>
        <end position="442"/>
    </location>
</feature>
<dbReference type="Gene3D" id="3.30.160.60">
    <property type="entry name" value="Classic Zinc Finger"/>
    <property type="match status" value="5"/>
</dbReference>
<dbReference type="InterPro" id="IPR013087">
    <property type="entry name" value="Znf_C2H2_type"/>
</dbReference>
<evidence type="ECO:0000256" key="3">
    <source>
        <dbReference type="ARBA" id="ARBA00022737"/>
    </source>
</evidence>
<dbReference type="EMBL" id="CH477694">
    <property type="protein sequence ID" value="EAT37175.1"/>
    <property type="molecule type" value="Genomic_DNA"/>
</dbReference>
<accession>A0A1S4FRU8</accession>
<dbReference type="Pfam" id="PF00096">
    <property type="entry name" value="zf-C2H2"/>
    <property type="match status" value="4"/>
</dbReference>
<dbReference type="GO" id="GO:0008270">
    <property type="term" value="F:zinc ion binding"/>
    <property type="evidence" value="ECO:0007669"/>
    <property type="project" value="UniProtKB-KW"/>
</dbReference>
<dbReference type="KEGG" id="aag:5573882"/>
<feature type="domain" description="C2H2-type" evidence="10">
    <location>
        <begin position="334"/>
        <end position="361"/>
    </location>
</feature>
<evidence type="ECO:0000256" key="5">
    <source>
        <dbReference type="ARBA" id="ARBA00022833"/>
    </source>
</evidence>
<protein>
    <submittedName>
        <fullName evidence="11">AAEL010805-PA</fullName>
    </submittedName>
</protein>
<evidence type="ECO:0000256" key="2">
    <source>
        <dbReference type="ARBA" id="ARBA00022723"/>
    </source>
</evidence>
<dbReference type="FunFam" id="3.30.160.60:FF:000176">
    <property type="entry name" value="zinc finger protein 70"/>
    <property type="match status" value="1"/>
</dbReference>
<dbReference type="GO" id="GO:0000981">
    <property type="term" value="F:DNA-binding transcription factor activity, RNA polymerase II-specific"/>
    <property type="evidence" value="ECO:0007669"/>
    <property type="project" value="TreeGrafter"/>
</dbReference>
<evidence type="ECO:0000256" key="9">
    <source>
        <dbReference type="SAM" id="MobiDB-lite"/>
    </source>
</evidence>
<dbReference type="FunFam" id="3.30.160.60:FF:002343">
    <property type="entry name" value="Zinc finger protein 33A"/>
    <property type="match status" value="1"/>
</dbReference>
<reference evidence="11" key="2">
    <citation type="journal article" date="2007" name="Science">
        <title>Genome sequence of Aedes aegypti, a major arbovirus vector.</title>
        <authorList>
            <person name="Nene V."/>
            <person name="Wortman J.R."/>
            <person name="Lawson D."/>
            <person name="Haas B."/>
            <person name="Kodira C."/>
            <person name="Tu Z.J."/>
            <person name="Loftus B."/>
            <person name="Xi Z."/>
            <person name="Megy K."/>
            <person name="Grabherr M."/>
            <person name="Ren Q."/>
            <person name="Zdobnov E.M."/>
            <person name="Lobo N.F."/>
            <person name="Campbell K.S."/>
            <person name="Brown S.E."/>
            <person name="Bonaldo M.F."/>
            <person name="Zhu J."/>
            <person name="Sinkins S.P."/>
            <person name="Hogenkamp D.G."/>
            <person name="Amedeo P."/>
            <person name="Arensburger P."/>
            <person name="Atkinson P.W."/>
            <person name="Bidwell S."/>
            <person name="Biedler J."/>
            <person name="Birney E."/>
            <person name="Bruggner R.V."/>
            <person name="Costas J."/>
            <person name="Coy M.R."/>
            <person name="Crabtree J."/>
            <person name="Crawford M."/>
            <person name="Debruyn B."/>
            <person name="Decaprio D."/>
            <person name="Eiglmeier K."/>
            <person name="Eisenstadt E."/>
            <person name="El-Dorry H."/>
            <person name="Gelbart W.M."/>
            <person name="Gomes S.L."/>
            <person name="Hammond M."/>
            <person name="Hannick L.I."/>
            <person name="Hogan J.R."/>
            <person name="Holmes M.H."/>
            <person name="Jaffe D."/>
            <person name="Johnston J.S."/>
            <person name="Kennedy R.C."/>
            <person name="Koo H."/>
            <person name="Kravitz S."/>
            <person name="Kriventseva E.V."/>
            <person name="Kulp D."/>
            <person name="Labutti K."/>
            <person name="Lee E."/>
            <person name="Li S."/>
            <person name="Lovin D.D."/>
            <person name="Mao C."/>
            <person name="Mauceli E."/>
            <person name="Menck C.F."/>
            <person name="Miller J.R."/>
            <person name="Montgomery P."/>
            <person name="Mori A."/>
            <person name="Nascimento A.L."/>
            <person name="Naveira H.F."/>
            <person name="Nusbaum C."/>
            <person name="O'leary S."/>
            <person name="Orvis J."/>
            <person name="Pertea M."/>
            <person name="Quesneville H."/>
            <person name="Reidenbach K.R."/>
            <person name="Rogers Y.H."/>
            <person name="Roth C.W."/>
            <person name="Schneider J.R."/>
            <person name="Schatz M."/>
            <person name="Shumway M."/>
            <person name="Stanke M."/>
            <person name="Stinson E.O."/>
            <person name="Tubio J.M."/>
            <person name="Vanzee J.P."/>
            <person name="Verjovski-Almeida S."/>
            <person name="Werner D."/>
            <person name="White O."/>
            <person name="Wyder S."/>
            <person name="Zeng Q."/>
            <person name="Zhao Q."/>
            <person name="Zhao Y."/>
            <person name="Hill C.A."/>
            <person name="Raikhel A.S."/>
            <person name="Soares M.B."/>
            <person name="Knudson D.L."/>
            <person name="Lee N.H."/>
            <person name="Galagan J."/>
            <person name="Salzberg S.L."/>
            <person name="Paulsen I.T."/>
            <person name="Dimopoulos G."/>
            <person name="Collins F.H."/>
            <person name="Birren B."/>
            <person name="Fraser-Liggett C.M."/>
            <person name="Severson D.W."/>
        </authorList>
    </citation>
    <scope>NUCLEOTIDE SEQUENCE [LARGE SCALE GENOMIC DNA]</scope>
    <source>
        <strain evidence="11">Liverpool</strain>
    </source>
</reference>
<dbReference type="PANTHER" id="PTHR24379:SF127">
    <property type="entry name" value="BLOODY FINGERS-RELATED"/>
    <property type="match status" value="1"/>
</dbReference>
<dbReference type="SUPFAM" id="SSF57667">
    <property type="entry name" value="beta-beta-alpha zinc fingers"/>
    <property type="match status" value="2"/>
</dbReference>
<dbReference type="HOGENOM" id="CLU_593428_0_0_1"/>
<feature type="domain" description="C2H2-type" evidence="10">
    <location>
        <begin position="362"/>
        <end position="389"/>
    </location>
</feature>
<name>A0A1S4FRU8_AEDAE</name>
<feature type="region of interest" description="Disordered" evidence="9">
    <location>
        <begin position="207"/>
        <end position="236"/>
    </location>
</feature>
<evidence type="ECO:0000313" key="11">
    <source>
        <dbReference type="EMBL" id="EAT37175.1"/>
    </source>
</evidence>
<sequence length="498" mass="57224">MEIMVEKCFICAEETLQPFRNLMQLTTKYSGTLIYKVVERFLGGDLSDSAASLIASVICQECMVKLNDYDAAHTKAIIIQKEFTDLLKRNITFVGNKLQLEEQMYFKVETDGSYLDDLVEMDQIVEETSEEEPPPESSKPPPMADVLDRSVSMKCNTCGVGFGSLYEMQQHSHRSLADTKSDVCLEFLDNVEEVSENEVEYINEERLDEDVDKDKSDDVECDVQKDENAEDTENNAQEELVLSDAEEEIHFEQLDYLSEVEEDLDAKSIGKVKITCRECELEFDSVLKLKNHLKKSHPKAEEESPWVCNICGLKTKTKPALAAHEAKHSRTSKFDCTFCGKTFQQKGALARHVPIHTGEKPYQCDKCGKQFIHYSSFHMHQLAHGNIREKKCEICGFQLRSSSHLQRHMRVHSGEKPFECPTCGQKFAQRYNMMTHLKAHQGIFREYSKMYKCPLCAETFQRKLKLQEHLTRDHNTVVDSTLLKPVDRPKKYVQFFTA</sequence>
<dbReference type="PANTHER" id="PTHR24379">
    <property type="entry name" value="KRAB AND ZINC FINGER DOMAIN-CONTAINING"/>
    <property type="match status" value="1"/>
</dbReference>
<reference evidence="11" key="1">
    <citation type="submission" date="2005-10" db="EMBL/GenBank/DDBJ databases">
        <authorList>
            <person name="Loftus B.J."/>
            <person name="Nene V.M."/>
            <person name="Hannick L.I."/>
            <person name="Bidwell S."/>
            <person name="Haas B."/>
            <person name="Amedeo P."/>
            <person name="Orvis J."/>
            <person name="Wortman J.R."/>
            <person name="White O.R."/>
            <person name="Salzberg S."/>
            <person name="Shumway M."/>
            <person name="Koo H."/>
            <person name="Zhao Y."/>
            <person name="Holmes M."/>
            <person name="Miller J."/>
            <person name="Schatz M."/>
            <person name="Pop M."/>
            <person name="Pai G."/>
            <person name="Utterback T."/>
            <person name="Rogers Y.-H."/>
            <person name="Kravitz S."/>
            <person name="Fraser C.M."/>
        </authorList>
    </citation>
    <scope>NUCLEOTIDE SEQUENCE</scope>
    <source>
        <strain evidence="11">Liverpool</strain>
    </source>
</reference>
<reference evidence="11" key="3">
    <citation type="submission" date="2012-09" db="EMBL/GenBank/DDBJ databases">
        <authorList>
            <consortium name="VectorBase"/>
        </authorList>
    </citation>
    <scope>NUCLEOTIDE SEQUENCE</scope>
    <source>
        <strain evidence="11">Liverpool</strain>
    </source>
</reference>
<evidence type="ECO:0000313" key="12">
    <source>
        <dbReference type="Proteomes" id="UP000682892"/>
    </source>
</evidence>